<keyword evidence="3" id="KW-1185">Reference proteome</keyword>
<organism evidence="2 3">
    <name type="scientific">Owenia fusiformis</name>
    <name type="common">Polychaete worm</name>
    <dbReference type="NCBI Taxonomy" id="6347"/>
    <lineage>
        <taxon>Eukaryota</taxon>
        <taxon>Metazoa</taxon>
        <taxon>Spiralia</taxon>
        <taxon>Lophotrochozoa</taxon>
        <taxon>Annelida</taxon>
        <taxon>Polychaeta</taxon>
        <taxon>Sedentaria</taxon>
        <taxon>Canalipalpata</taxon>
        <taxon>Sabellida</taxon>
        <taxon>Oweniida</taxon>
        <taxon>Oweniidae</taxon>
        <taxon>Owenia</taxon>
    </lineage>
</organism>
<proteinExistence type="predicted"/>
<evidence type="ECO:0000313" key="3">
    <source>
        <dbReference type="Proteomes" id="UP000749559"/>
    </source>
</evidence>
<evidence type="ECO:0000313" key="2">
    <source>
        <dbReference type="EMBL" id="CAH1800086.1"/>
    </source>
</evidence>
<accession>A0A8S4Q1U2</accession>
<reference evidence="2" key="1">
    <citation type="submission" date="2022-03" db="EMBL/GenBank/DDBJ databases">
        <authorList>
            <person name="Martin C."/>
        </authorList>
    </citation>
    <scope>NUCLEOTIDE SEQUENCE</scope>
</reference>
<dbReference type="GO" id="GO:0005085">
    <property type="term" value="F:guanyl-nucleotide exchange factor activity"/>
    <property type="evidence" value="ECO:0007669"/>
    <property type="project" value="InterPro"/>
</dbReference>
<comment type="caution">
    <text evidence="2">The sequence shown here is derived from an EMBL/GenBank/DDBJ whole genome shotgun (WGS) entry which is preliminary data.</text>
</comment>
<dbReference type="PROSITE" id="PS50010">
    <property type="entry name" value="DH_2"/>
    <property type="match status" value="1"/>
</dbReference>
<dbReference type="Gene3D" id="1.20.900.10">
    <property type="entry name" value="Dbl homology (DH) domain"/>
    <property type="match status" value="1"/>
</dbReference>
<dbReference type="EMBL" id="CAIIXF020000011">
    <property type="protein sequence ID" value="CAH1800086.1"/>
    <property type="molecule type" value="Genomic_DNA"/>
</dbReference>
<dbReference type="Proteomes" id="UP000749559">
    <property type="component" value="Unassembled WGS sequence"/>
</dbReference>
<protein>
    <recommendedName>
        <fullName evidence="1">DH domain-containing protein</fullName>
    </recommendedName>
</protein>
<dbReference type="InterPro" id="IPR035899">
    <property type="entry name" value="DBL_dom_sf"/>
</dbReference>
<sequence length="193" mass="21464">MVQIISKLSKFYAEAIGSKNTFRVTAILPDGTLRKLEGENGMTVRDLVSNSFSEYQIEGDTRIKMADNNAEVDPDADAEDLADGVIMIEAPYCDNDVFDDADGRLRIAKRFLAAEKRYLETIRTISEIYAEPLRKFSSLGKEDHKILFGSMEPVLSVSSTLCSKGMDLFKVKWLVAYTLLGNKLLIDGILVPA</sequence>
<dbReference type="InterPro" id="IPR000219">
    <property type="entry name" value="DH_dom"/>
</dbReference>
<dbReference type="OrthoDB" id="6162331at2759"/>
<gene>
    <name evidence="2" type="ORF">OFUS_LOCUS24018</name>
</gene>
<name>A0A8S4Q1U2_OWEFU</name>
<dbReference type="AlphaFoldDB" id="A0A8S4Q1U2"/>
<evidence type="ECO:0000259" key="1">
    <source>
        <dbReference type="PROSITE" id="PS50010"/>
    </source>
</evidence>
<dbReference type="SUPFAM" id="SSF48065">
    <property type="entry name" value="DBL homology domain (DH-domain)"/>
    <property type="match status" value="1"/>
</dbReference>
<feature type="domain" description="DH" evidence="1">
    <location>
        <begin position="103"/>
        <end position="193"/>
    </location>
</feature>